<name>A0ACB7ZBC2_9ERIC</name>
<keyword evidence="2" id="KW-1185">Reference proteome</keyword>
<comment type="caution">
    <text evidence="1">The sequence shown here is derived from an EMBL/GenBank/DDBJ whole genome shotgun (WGS) entry which is preliminary data.</text>
</comment>
<proteinExistence type="predicted"/>
<dbReference type="Proteomes" id="UP000828048">
    <property type="component" value="Chromosome 12"/>
</dbReference>
<gene>
    <name evidence="1" type="ORF">Vadar_012412</name>
</gene>
<reference evidence="1 2" key="1">
    <citation type="journal article" date="2021" name="Hortic Res">
        <title>High-quality reference genome and annotation aids understanding of berry development for evergreen blueberry (Vaccinium darrowii).</title>
        <authorList>
            <person name="Yu J."/>
            <person name="Hulse-Kemp A.M."/>
            <person name="Babiker E."/>
            <person name="Staton M."/>
        </authorList>
    </citation>
    <scope>NUCLEOTIDE SEQUENCE [LARGE SCALE GENOMIC DNA]</scope>
    <source>
        <strain evidence="2">cv. NJ 8807/NJ 8810</strain>
        <tissue evidence="1">Young leaf</tissue>
    </source>
</reference>
<evidence type="ECO:0000313" key="1">
    <source>
        <dbReference type="EMBL" id="KAH7863035.1"/>
    </source>
</evidence>
<organism evidence="1 2">
    <name type="scientific">Vaccinium darrowii</name>
    <dbReference type="NCBI Taxonomy" id="229202"/>
    <lineage>
        <taxon>Eukaryota</taxon>
        <taxon>Viridiplantae</taxon>
        <taxon>Streptophyta</taxon>
        <taxon>Embryophyta</taxon>
        <taxon>Tracheophyta</taxon>
        <taxon>Spermatophyta</taxon>
        <taxon>Magnoliopsida</taxon>
        <taxon>eudicotyledons</taxon>
        <taxon>Gunneridae</taxon>
        <taxon>Pentapetalae</taxon>
        <taxon>asterids</taxon>
        <taxon>Ericales</taxon>
        <taxon>Ericaceae</taxon>
        <taxon>Vaccinioideae</taxon>
        <taxon>Vaccinieae</taxon>
        <taxon>Vaccinium</taxon>
    </lineage>
</organism>
<protein>
    <submittedName>
        <fullName evidence="1">Uncharacterized protein</fullName>
    </submittedName>
</protein>
<sequence length="513" mass="55997">MNLLSEFPLLSSTTGANKPSSSLGSISPLFSAVVENSGVSAVPSSNMCIQSPIGGSEFVMPVTLAHSSKGLVSDLGISCEPPVPPTWRDKMFGHRDCSVVDNVEPKPATKVSSPVSVVSALVGSGVCLPNSTTLGSGNRFVVLDSAAEVGDVVTVSTLSPNKVCVQEGVLPGLGGSDVLADIGPAPEDHQAYSMQSTIGKLECSIFAAPSDGSNLLDLQLITDEMVLSGDKVRKWIYDNNLSFVGLVETKVRSNNVEATMKLCLPLHWKFVHNIGSGVVARIIVAWNTSNVVVSLVLMTDQCITCKVALVQSQDWFYISVVYGFNKPVERRLLWNDLRTLYGLLGSDAWLLLGDFNSIRTLFDRVGSVSFDGVAAHEFNSCLADIGMEDMASKGFLFTWTNRRGGLGFVKSRIDRALINSRWQVQYPESEAIFQVPGMFDHCPIVVTILRQQSRRIPFKFFNFWMSHDKFSSLLDNAWAGVVHGNPMVALSHKLRNLKFLLKDFNKEFYSDIQ</sequence>
<evidence type="ECO:0000313" key="2">
    <source>
        <dbReference type="Proteomes" id="UP000828048"/>
    </source>
</evidence>
<accession>A0ACB7ZBC2</accession>
<dbReference type="EMBL" id="CM037162">
    <property type="protein sequence ID" value="KAH7863035.1"/>
    <property type="molecule type" value="Genomic_DNA"/>
</dbReference>